<keyword evidence="1" id="KW-1133">Transmembrane helix</keyword>
<dbReference type="EMBL" id="GGEC01069323">
    <property type="protein sequence ID" value="MBX49807.1"/>
    <property type="molecule type" value="Transcribed_RNA"/>
</dbReference>
<sequence length="75" mass="8995">MVMRLNLYVNHPLLKSQVDSFLLFTIKFHLSGTRFVLLLISFEVLFYHLLKMSLCSFDKRLTISWTIEHHPRKDD</sequence>
<evidence type="ECO:0000313" key="2">
    <source>
        <dbReference type="EMBL" id="MBX49807.1"/>
    </source>
</evidence>
<keyword evidence="1" id="KW-0812">Transmembrane</keyword>
<keyword evidence="1" id="KW-0472">Membrane</keyword>
<proteinExistence type="predicted"/>
<reference evidence="2" key="1">
    <citation type="submission" date="2018-02" db="EMBL/GenBank/DDBJ databases">
        <title>Rhizophora mucronata_Transcriptome.</title>
        <authorList>
            <person name="Meera S.P."/>
            <person name="Sreeshan A."/>
            <person name="Augustine A."/>
        </authorList>
    </citation>
    <scope>NUCLEOTIDE SEQUENCE</scope>
    <source>
        <tissue evidence="2">Leaf</tissue>
    </source>
</reference>
<dbReference type="AlphaFoldDB" id="A0A2P2P513"/>
<organism evidence="2">
    <name type="scientific">Rhizophora mucronata</name>
    <name type="common">Asiatic mangrove</name>
    <dbReference type="NCBI Taxonomy" id="61149"/>
    <lineage>
        <taxon>Eukaryota</taxon>
        <taxon>Viridiplantae</taxon>
        <taxon>Streptophyta</taxon>
        <taxon>Embryophyta</taxon>
        <taxon>Tracheophyta</taxon>
        <taxon>Spermatophyta</taxon>
        <taxon>Magnoliopsida</taxon>
        <taxon>eudicotyledons</taxon>
        <taxon>Gunneridae</taxon>
        <taxon>Pentapetalae</taxon>
        <taxon>rosids</taxon>
        <taxon>fabids</taxon>
        <taxon>Malpighiales</taxon>
        <taxon>Rhizophoraceae</taxon>
        <taxon>Rhizophora</taxon>
    </lineage>
</organism>
<evidence type="ECO:0000256" key="1">
    <source>
        <dbReference type="SAM" id="Phobius"/>
    </source>
</evidence>
<accession>A0A2P2P513</accession>
<protein>
    <submittedName>
        <fullName evidence="2">Uncharacterized protein</fullName>
    </submittedName>
</protein>
<name>A0A2P2P513_RHIMU</name>
<feature type="transmembrane region" description="Helical" evidence="1">
    <location>
        <begin position="20"/>
        <end position="50"/>
    </location>
</feature>